<proteinExistence type="predicted"/>
<dbReference type="Pfam" id="PF09972">
    <property type="entry name" value="DUF2207"/>
    <property type="match status" value="1"/>
</dbReference>
<evidence type="ECO:0000259" key="4">
    <source>
        <dbReference type="Pfam" id="PF09972"/>
    </source>
</evidence>
<reference evidence="6 7" key="1">
    <citation type="submission" date="2024-09" db="EMBL/GenBank/DDBJ databases">
        <authorList>
            <person name="Zhang Z.-H."/>
        </authorList>
    </citation>
    <scope>NUCLEOTIDE SEQUENCE [LARGE SCALE GENOMIC DNA]</scope>
    <source>
        <strain evidence="6 7">HHTR114</strain>
    </source>
</reference>
<feature type="domain" description="Predicted membrane protein YciQ-like C-terminal" evidence="5">
    <location>
        <begin position="268"/>
        <end position="495"/>
    </location>
</feature>
<evidence type="ECO:0000256" key="2">
    <source>
        <dbReference type="SAM" id="Phobius"/>
    </source>
</evidence>
<feature type="transmembrane region" description="Helical" evidence="2">
    <location>
        <begin position="234"/>
        <end position="253"/>
    </location>
</feature>
<evidence type="ECO:0000313" key="7">
    <source>
        <dbReference type="Proteomes" id="UP001596116"/>
    </source>
</evidence>
<keyword evidence="2" id="KW-1133">Transmembrane helix</keyword>
<feature type="domain" description="DUF2207" evidence="4">
    <location>
        <begin position="25"/>
        <end position="212"/>
    </location>
</feature>
<feature type="signal peptide" evidence="3">
    <location>
        <begin position="1"/>
        <end position="21"/>
    </location>
</feature>
<sequence>MSLRTLMIALFALLWPVFAGAAEQINEFDVDITVLKNGDIIVSETINVTSEGAQIRRGIFRDLPRTYKKNGADLPYSYDVKSVERDGRREPYAIERVGNAFRIRIGDADIFLDNGVHEYQIEYAVKNQVRYFDGYDEVYWNATGNYWNFPIEQARAVMRLPGGAGAISTAAYTGALGDVERNYAYAYENGAHVFTTTAPLSYQQGLTVAVGFEKGVVDPPSAADLRAEWLRRNASALILAAAISLLTGFYLFTYNRVGRDPVKGPVFPRYAPPDDLSPAAVHHIYHRRFAGHQALIATLLNLAVKYRIKIDAKDKKKTKLTKEDYVDTAIAPEEESFLKSVFNRRESFTLGDDYDASFTSAYRQFQKDVGKDFGKPFFKWNRGFLILGVVLTIIAVVLAANLSVGWTLWHGVAVGALAILSAVFSYFLPAPTERGQAVRTEIEGFRLYLKTAEKLQLNAVKPGSDAPPPMTVERYERFLPYAAALGVEEPWTRHFEKLIPEEARNYEPRWANMHGRHYGSIHGVNKALMAGMSSGVSSALPQSSSSSGSSGGGFSGGGGGGGGGGGW</sequence>
<accession>A0ABW1KU17</accession>
<protein>
    <submittedName>
        <fullName evidence="6">DUF2207 domain-containing protein</fullName>
    </submittedName>
</protein>
<evidence type="ECO:0000259" key="5">
    <source>
        <dbReference type="Pfam" id="PF20990"/>
    </source>
</evidence>
<evidence type="ECO:0000313" key="6">
    <source>
        <dbReference type="EMBL" id="MFC6034146.1"/>
    </source>
</evidence>
<feature type="transmembrane region" description="Helical" evidence="2">
    <location>
        <begin position="408"/>
        <end position="429"/>
    </location>
</feature>
<evidence type="ECO:0000256" key="1">
    <source>
        <dbReference type="SAM" id="MobiDB-lite"/>
    </source>
</evidence>
<keyword evidence="3" id="KW-0732">Signal</keyword>
<keyword evidence="2" id="KW-0472">Membrane</keyword>
<dbReference type="InterPro" id="IPR048389">
    <property type="entry name" value="YciQ-like_C"/>
</dbReference>
<feature type="chain" id="PRO_5046832391" evidence="3">
    <location>
        <begin position="22"/>
        <end position="567"/>
    </location>
</feature>
<dbReference type="InterPro" id="IPR018702">
    <property type="entry name" value="DUF2207"/>
</dbReference>
<keyword evidence="2" id="KW-0812">Transmembrane</keyword>
<keyword evidence="7" id="KW-1185">Reference proteome</keyword>
<organism evidence="6 7">
    <name type="scientific">Hyphococcus aureus</name>
    <dbReference type="NCBI Taxonomy" id="2666033"/>
    <lineage>
        <taxon>Bacteria</taxon>
        <taxon>Pseudomonadati</taxon>
        <taxon>Pseudomonadota</taxon>
        <taxon>Alphaproteobacteria</taxon>
        <taxon>Parvularculales</taxon>
        <taxon>Parvularculaceae</taxon>
        <taxon>Hyphococcus</taxon>
    </lineage>
</organism>
<dbReference type="EMBL" id="JBHPON010000001">
    <property type="protein sequence ID" value="MFC6034146.1"/>
    <property type="molecule type" value="Genomic_DNA"/>
</dbReference>
<dbReference type="RefSeq" id="WP_379880541.1">
    <property type="nucleotide sequence ID" value="NZ_JBHPON010000001.1"/>
</dbReference>
<dbReference type="Proteomes" id="UP001596116">
    <property type="component" value="Unassembled WGS sequence"/>
</dbReference>
<comment type="caution">
    <text evidence="6">The sequence shown here is derived from an EMBL/GenBank/DDBJ whole genome shotgun (WGS) entry which is preliminary data.</text>
</comment>
<feature type="transmembrane region" description="Helical" evidence="2">
    <location>
        <begin position="384"/>
        <end position="402"/>
    </location>
</feature>
<feature type="region of interest" description="Disordered" evidence="1">
    <location>
        <begin position="535"/>
        <end position="567"/>
    </location>
</feature>
<feature type="compositionally biased region" description="Gly residues" evidence="1">
    <location>
        <begin position="549"/>
        <end position="567"/>
    </location>
</feature>
<feature type="compositionally biased region" description="Low complexity" evidence="1">
    <location>
        <begin position="535"/>
        <end position="548"/>
    </location>
</feature>
<dbReference type="Pfam" id="PF20990">
    <property type="entry name" value="DUF2207_C"/>
    <property type="match status" value="1"/>
</dbReference>
<evidence type="ECO:0000256" key="3">
    <source>
        <dbReference type="SAM" id="SignalP"/>
    </source>
</evidence>
<gene>
    <name evidence="6" type="ORF">ACFMB1_01245</name>
</gene>
<name>A0ABW1KU17_9PROT</name>